<sequence length="379" mass="40174">MSARPYRDVPRRACRQIHVGPVPVGGDAPVSVQSMTNTITADVEATVAQIKRLEEAGADIVRVSCPDEDATAGLAQIVPRVGVPIVADIHFHYKRAIEAAKAGAACLRINPGNIGSAERVREVVRAAKDHGCSMRIGVNAGSLERHLLEKFGEPCPEAMVQSALEHAKILEDNDFREFKISVKASDVYLAIAAYEALADACDYPLHLGITEAGGTRVGTVKSSIGIGWLLKKGIGDTIRVSLSADPVEEIKVGFDILKSLDLRHRGVRIVSCPSCARQGFDVIKTVEILEERLAHIATPISLSIIGCVVNGPGEARETDIGLTGGGTLANEGAANKVYIAGVPDHNINNPDMIDHIVDLVEKKAAAIEAEKAAAKSAAE</sequence>
<keyword evidence="6 7" id="KW-0414">Isoprene biosynthesis</keyword>
<evidence type="ECO:0000259" key="9">
    <source>
        <dbReference type="Pfam" id="PF26540"/>
    </source>
</evidence>
<dbReference type="InterPro" id="IPR016425">
    <property type="entry name" value="IspG_bac"/>
</dbReference>
<protein>
    <recommendedName>
        <fullName evidence="7">4-hydroxy-3-methylbut-2-en-1-yl diphosphate synthase (flavodoxin)</fullName>
        <ecNumber evidence="7">1.17.7.3</ecNumber>
    </recommendedName>
    <alternativeName>
        <fullName evidence="7">1-hydroxy-2-methyl-2-(E)-butenyl 4-diphosphate synthase</fullName>
    </alternativeName>
</protein>
<evidence type="ECO:0000256" key="3">
    <source>
        <dbReference type="ARBA" id="ARBA00023002"/>
    </source>
</evidence>
<keyword evidence="11" id="KW-1185">Reference proteome</keyword>
<dbReference type="RefSeq" id="WP_184434035.1">
    <property type="nucleotide sequence ID" value="NZ_JACIGI010000011.1"/>
</dbReference>
<dbReference type="GO" id="GO:0005506">
    <property type="term" value="F:iron ion binding"/>
    <property type="evidence" value="ECO:0007669"/>
    <property type="project" value="InterPro"/>
</dbReference>
<dbReference type="NCBIfam" id="NF001540">
    <property type="entry name" value="PRK00366.1"/>
    <property type="match status" value="1"/>
</dbReference>
<organism evidence="10 11">
    <name type="scientific">Roseospira goensis</name>
    <dbReference type="NCBI Taxonomy" id="391922"/>
    <lineage>
        <taxon>Bacteria</taxon>
        <taxon>Pseudomonadati</taxon>
        <taxon>Pseudomonadota</taxon>
        <taxon>Alphaproteobacteria</taxon>
        <taxon>Rhodospirillales</taxon>
        <taxon>Rhodospirillaceae</taxon>
        <taxon>Roseospira</taxon>
    </lineage>
</organism>
<gene>
    <name evidence="7" type="primary">ispG</name>
    <name evidence="10" type="ORF">GGD88_001671</name>
</gene>
<proteinExistence type="inferred from homology"/>
<dbReference type="PANTHER" id="PTHR30454:SF0">
    <property type="entry name" value="4-HYDROXY-3-METHYLBUT-2-EN-1-YL DIPHOSPHATE SYNTHASE (FERREDOXIN), CHLOROPLASTIC"/>
    <property type="match status" value="1"/>
</dbReference>
<dbReference type="EMBL" id="JACIGI010000011">
    <property type="protein sequence ID" value="MBB4285948.1"/>
    <property type="molecule type" value="Genomic_DNA"/>
</dbReference>
<evidence type="ECO:0000256" key="2">
    <source>
        <dbReference type="ARBA" id="ARBA00022723"/>
    </source>
</evidence>
<keyword evidence="4 7" id="KW-0408">Iron</keyword>
<dbReference type="SUPFAM" id="SSF51717">
    <property type="entry name" value="Dihydropteroate synthetase-like"/>
    <property type="match status" value="1"/>
</dbReference>
<dbReference type="HAMAP" id="MF_00159">
    <property type="entry name" value="IspG"/>
    <property type="match status" value="1"/>
</dbReference>
<dbReference type="InterPro" id="IPR045854">
    <property type="entry name" value="NO2/SO3_Rdtase_4Fe4S_sf"/>
</dbReference>
<feature type="binding site" evidence="7">
    <location>
        <position position="272"/>
    </location>
    <ligand>
        <name>[4Fe-4S] cluster</name>
        <dbReference type="ChEBI" id="CHEBI:49883"/>
    </ligand>
</feature>
<comment type="catalytic activity">
    <reaction evidence="7">
        <text>(2E)-4-hydroxy-3-methylbut-2-enyl diphosphate + oxidized [flavodoxin] + H2O + 2 H(+) = 2-C-methyl-D-erythritol 2,4-cyclic diphosphate + reduced [flavodoxin]</text>
        <dbReference type="Rhea" id="RHEA:43604"/>
        <dbReference type="Rhea" id="RHEA-COMP:10622"/>
        <dbReference type="Rhea" id="RHEA-COMP:10623"/>
        <dbReference type="ChEBI" id="CHEBI:15377"/>
        <dbReference type="ChEBI" id="CHEBI:15378"/>
        <dbReference type="ChEBI" id="CHEBI:57618"/>
        <dbReference type="ChEBI" id="CHEBI:58210"/>
        <dbReference type="ChEBI" id="CHEBI:58483"/>
        <dbReference type="ChEBI" id="CHEBI:128753"/>
        <dbReference type="EC" id="1.17.7.3"/>
    </reaction>
</comment>
<dbReference type="GO" id="GO:0141197">
    <property type="term" value="F:4-hydroxy-3-methylbut-2-enyl-diphosphate synthase activity (flavodoxin)"/>
    <property type="evidence" value="ECO:0007669"/>
    <property type="project" value="UniProtKB-EC"/>
</dbReference>
<comment type="similarity">
    <text evidence="7">Belongs to the IspG family.</text>
</comment>
<dbReference type="GO" id="GO:0046429">
    <property type="term" value="F:4-hydroxy-3-methylbut-2-en-1-yl diphosphate synthase activity (ferredoxin)"/>
    <property type="evidence" value="ECO:0007669"/>
    <property type="project" value="UniProtKB-UniRule"/>
</dbReference>
<evidence type="ECO:0000259" key="8">
    <source>
        <dbReference type="Pfam" id="PF04551"/>
    </source>
</evidence>
<dbReference type="InterPro" id="IPR004588">
    <property type="entry name" value="IspG_bac-typ"/>
</dbReference>
<evidence type="ECO:0000313" key="10">
    <source>
        <dbReference type="EMBL" id="MBB4285948.1"/>
    </source>
</evidence>
<keyword evidence="2 7" id="KW-0479">Metal-binding</keyword>
<dbReference type="SUPFAM" id="SSF56014">
    <property type="entry name" value="Nitrite and sulphite reductase 4Fe-4S domain-like"/>
    <property type="match status" value="1"/>
</dbReference>
<keyword evidence="5 7" id="KW-0411">Iron-sulfur</keyword>
<evidence type="ECO:0000256" key="5">
    <source>
        <dbReference type="ARBA" id="ARBA00023014"/>
    </source>
</evidence>
<dbReference type="EC" id="1.17.7.3" evidence="7"/>
<feature type="binding site" evidence="7">
    <location>
        <position position="275"/>
    </location>
    <ligand>
        <name>[4Fe-4S] cluster</name>
        <dbReference type="ChEBI" id="CHEBI:49883"/>
    </ligand>
</feature>
<feature type="binding site" evidence="7">
    <location>
        <position position="307"/>
    </location>
    <ligand>
        <name>[4Fe-4S] cluster</name>
        <dbReference type="ChEBI" id="CHEBI:49883"/>
    </ligand>
</feature>
<dbReference type="Pfam" id="PF04551">
    <property type="entry name" value="GcpE"/>
    <property type="match status" value="1"/>
</dbReference>
<dbReference type="InterPro" id="IPR058578">
    <property type="entry name" value="IspG_TIM"/>
</dbReference>
<dbReference type="GO" id="GO:0016114">
    <property type="term" value="P:terpenoid biosynthetic process"/>
    <property type="evidence" value="ECO:0007669"/>
    <property type="project" value="InterPro"/>
</dbReference>
<evidence type="ECO:0000256" key="7">
    <source>
        <dbReference type="HAMAP-Rule" id="MF_00159"/>
    </source>
</evidence>
<evidence type="ECO:0000256" key="1">
    <source>
        <dbReference type="ARBA" id="ARBA00022485"/>
    </source>
</evidence>
<dbReference type="NCBIfam" id="TIGR00612">
    <property type="entry name" value="ispG_gcpE"/>
    <property type="match status" value="1"/>
</dbReference>
<comment type="function">
    <text evidence="7">Converts 2C-methyl-D-erythritol 2,4-cyclodiphosphate (ME-2,4cPP) into 1-hydroxy-2-methyl-2-(E)-butenyl 4-diphosphate.</text>
</comment>
<accession>A0A7W6RZ75</accession>
<dbReference type="InterPro" id="IPR058579">
    <property type="entry name" value="IspG_C"/>
</dbReference>
<keyword evidence="1 7" id="KW-0004">4Fe-4S</keyword>
<dbReference type="Gene3D" id="3.30.413.10">
    <property type="entry name" value="Sulfite Reductase Hemoprotein, domain 1"/>
    <property type="match status" value="1"/>
</dbReference>
<comment type="caution">
    <text evidence="10">The sequence shown here is derived from an EMBL/GenBank/DDBJ whole genome shotgun (WGS) entry which is preliminary data.</text>
</comment>
<comment type="cofactor">
    <cofactor evidence="7">
        <name>[4Fe-4S] cluster</name>
        <dbReference type="ChEBI" id="CHEBI:49883"/>
    </cofactor>
    <text evidence="7">Binds 1 [4Fe-4S] cluster.</text>
</comment>
<comment type="pathway">
    <text evidence="7">Isoprenoid biosynthesis; isopentenyl diphosphate biosynthesis via DXP pathway; isopentenyl diphosphate from 1-deoxy-D-xylulose 5-phosphate: step 5/6.</text>
</comment>
<dbReference type="FunFam" id="3.20.20.20:FF:000001">
    <property type="entry name" value="4-hydroxy-3-methylbut-2-en-1-yl diphosphate synthase (flavodoxin)"/>
    <property type="match status" value="1"/>
</dbReference>
<name>A0A7W6RZ75_9PROT</name>
<reference evidence="10 11" key="1">
    <citation type="submission" date="2020-08" db="EMBL/GenBank/DDBJ databases">
        <title>Genome sequencing of Purple Non-Sulfur Bacteria from various extreme environments.</title>
        <authorList>
            <person name="Mayer M."/>
        </authorList>
    </citation>
    <scope>NUCLEOTIDE SEQUENCE [LARGE SCALE GENOMIC DNA]</scope>
    <source>
        <strain evidence="10 11">JA135</strain>
    </source>
</reference>
<dbReference type="UniPathway" id="UPA00056">
    <property type="reaction ID" value="UER00096"/>
</dbReference>
<dbReference type="AlphaFoldDB" id="A0A7W6RZ75"/>
<dbReference type="Gene3D" id="3.20.20.20">
    <property type="entry name" value="Dihydropteroate synthase-like"/>
    <property type="match status" value="1"/>
</dbReference>
<dbReference type="GO" id="GO:0051539">
    <property type="term" value="F:4 iron, 4 sulfur cluster binding"/>
    <property type="evidence" value="ECO:0007669"/>
    <property type="project" value="UniProtKB-UniRule"/>
</dbReference>
<feature type="binding site" evidence="7">
    <location>
        <position position="314"/>
    </location>
    <ligand>
        <name>[4Fe-4S] cluster</name>
        <dbReference type="ChEBI" id="CHEBI:49883"/>
    </ligand>
</feature>
<feature type="domain" description="IspG TIM-barrel" evidence="8">
    <location>
        <begin position="15"/>
        <end position="253"/>
    </location>
</feature>
<dbReference type="PANTHER" id="PTHR30454">
    <property type="entry name" value="4-HYDROXY-3-METHYLBUT-2-EN-1-YL DIPHOSPHATE SYNTHASE"/>
    <property type="match status" value="1"/>
</dbReference>
<feature type="domain" description="IspG C-terminal" evidence="9">
    <location>
        <begin position="269"/>
        <end position="361"/>
    </location>
</feature>
<evidence type="ECO:0000313" key="11">
    <source>
        <dbReference type="Proteomes" id="UP000555728"/>
    </source>
</evidence>
<dbReference type="GO" id="GO:0019288">
    <property type="term" value="P:isopentenyl diphosphate biosynthetic process, methylerythritol 4-phosphate pathway"/>
    <property type="evidence" value="ECO:0007669"/>
    <property type="project" value="UniProtKB-UniRule"/>
</dbReference>
<dbReference type="Pfam" id="PF26540">
    <property type="entry name" value="GcpE_C"/>
    <property type="match status" value="1"/>
</dbReference>
<dbReference type="PIRSF" id="PIRSF004640">
    <property type="entry name" value="IspG"/>
    <property type="match status" value="1"/>
</dbReference>
<dbReference type="Proteomes" id="UP000555728">
    <property type="component" value="Unassembled WGS sequence"/>
</dbReference>
<dbReference type="InterPro" id="IPR011005">
    <property type="entry name" value="Dihydropteroate_synth-like_sf"/>
</dbReference>
<keyword evidence="3 7" id="KW-0560">Oxidoreductase</keyword>
<evidence type="ECO:0000256" key="4">
    <source>
        <dbReference type="ARBA" id="ARBA00023004"/>
    </source>
</evidence>
<evidence type="ECO:0000256" key="6">
    <source>
        <dbReference type="ARBA" id="ARBA00023229"/>
    </source>
</evidence>